<accession>A0A1R3JIG5</accession>
<evidence type="ECO:0000259" key="6">
    <source>
        <dbReference type="Pfam" id="PF16891"/>
    </source>
</evidence>
<gene>
    <name evidence="7" type="ORF">COLO4_16237</name>
</gene>
<evidence type="ECO:0000256" key="5">
    <source>
        <dbReference type="ARBA" id="ARBA00023211"/>
    </source>
</evidence>
<evidence type="ECO:0000256" key="3">
    <source>
        <dbReference type="ARBA" id="ARBA00022723"/>
    </source>
</evidence>
<dbReference type="InterPro" id="IPR031675">
    <property type="entry name" value="STPPase_N"/>
</dbReference>
<keyword evidence="4" id="KW-0378">Hydrolase</keyword>
<reference evidence="8" key="1">
    <citation type="submission" date="2013-09" db="EMBL/GenBank/DDBJ databases">
        <title>Corchorus olitorius genome sequencing.</title>
        <authorList>
            <person name="Alam M."/>
            <person name="Haque M.S."/>
            <person name="Islam M.S."/>
            <person name="Emdad E.M."/>
            <person name="Islam M.M."/>
            <person name="Ahmed B."/>
            <person name="Halim A."/>
            <person name="Hossen Q.M.M."/>
            <person name="Hossain M.Z."/>
            <person name="Ahmed R."/>
            <person name="Khan M.M."/>
            <person name="Islam R."/>
            <person name="Rashid M.M."/>
            <person name="Khan S.A."/>
            <person name="Rahman M.S."/>
            <person name="Alam M."/>
            <person name="Yahiya A.S."/>
            <person name="Khan M.S."/>
            <person name="Azam M.S."/>
            <person name="Haque T."/>
            <person name="Lashkar M.Z.H."/>
            <person name="Akhand A.I."/>
            <person name="Morshed G."/>
            <person name="Roy S."/>
            <person name="Uddin K.S."/>
            <person name="Rabeya T."/>
            <person name="Hossain A.S."/>
            <person name="Chowdhury A."/>
            <person name="Snigdha A.R."/>
            <person name="Mortoza M.S."/>
            <person name="Matin S.A."/>
            <person name="Hoque S.M.E."/>
            <person name="Islam M.K."/>
            <person name="Roy D.K."/>
            <person name="Haider R."/>
            <person name="Moosa M.M."/>
            <person name="Elias S.M."/>
            <person name="Hasan A.M."/>
            <person name="Jahan S."/>
            <person name="Shafiuddin M."/>
            <person name="Mahmood N."/>
            <person name="Shommy N.S."/>
        </authorList>
    </citation>
    <scope>NUCLEOTIDE SEQUENCE [LARGE SCALE GENOMIC DNA]</scope>
    <source>
        <strain evidence="8">cv. O-4</strain>
    </source>
</reference>
<feature type="domain" description="Serine-threonine protein phosphatase N-terminal" evidence="6">
    <location>
        <begin position="11"/>
        <end position="60"/>
    </location>
</feature>
<organism evidence="7 8">
    <name type="scientific">Corchorus olitorius</name>
    <dbReference type="NCBI Taxonomy" id="93759"/>
    <lineage>
        <taxon>Eukaryota</taxon>
        <taxon>Viridiplantae</taxon>
        <taxon>Streptophyta</taxon>
        <taxon>Embryophyta</taxon>
        <taxon>Tracheophyta</taxon>
        <taxon>Spermatophyta</taxon>
        <taxon>Magnoliopsida</taxon>
        <taxon>eudicotyledons</taxon>
        <taxon>Gunneridae</taxon>
        <taxon>Pentapetalae</taxon>
        <taxon>rosids</taxon>
        <taxon>malvids</taxon>
        <taxon>Malvales</taxon>
        <taxon>Malvaceae</taxon>
        <taxon>Grewioideae</taxon>
        <taxon>Apeibeae</taxon>
        <taxon>Corchorus</taxon>
    </lineage>
</organism>
<dbReference type="InterPro" id="IPR029052">
    <property type="entry name" value="Metallo-depent_PP-like"/>
</dbReference>
<keyword evidence="8" id="KW-1185">Reference proteome</keyword>
<proteinExistence type="predicted"/>
<dbReference type="Proteomes" id="UP000187203">
    <property type="component" value="Unassembled WGS sequence"/>
</dbReference>
<evidence type="ECO:0000256" key="2">
    <source>
        <dbReference type="ARBA" id="ARBA00013081"/>
    </source>
</evidence>
<keyword evidence="3" id="KW-0479">Metal-binding</keyword>
<keyword evidence="5" id="KW-0464">Manganese</keyword>
<dbReference type="EMBL" id="AWUE01015991">
    <property type="protein sequence ID" value="OMO94632.1"/>
    <property type="molecule type" value="Genomic_DNA"/>
</dbReference>
<dbReference type="OrthoDB" id="1693348at2759"/>
<evidence type="ECO:0000256" key="4">
    <source>
        <dbReference type="ARBA" id="ARBA00022801"/>
    </source>
</evidence>
<evidence type="ECO:0000313" key="8">
    <source>
        <dbReference type="Proteomes" id="UP000187203"/>
    </source>
</evidence>
<evidence type="ECO:0000256" key="1">
    <source>
        <dbReference type="ARBA" id="ARBA00001936"/>
    </source>
</evidence>
<dbReference type="STRING" id="93759.A0A1R3JIG5"/>
<dbReference type="Gene3D" id="3.60.21.10">
    <property type="match status" value="1"/>
</dbReference>
<dbReference type="EC" id="3.1.3.16" evidence="2"/>
<evidence type="ECO:0000313" key="7">
    <source>
        <dbReference type="EMBL" id="OMO94632.1"/>
    </source>
</evidence>
<dbReference type="AlphaFoldDB" id="A0A1R3JIG5"/>
<dbReference type="GO" id="GO:0046872">
    <property type="term" value="F:metal ion binding"/>
    <property type="evidence" value="ECO:0007669"/>
    <property type="project" value="UniProtKB-KW"/>
</dbReference>
<dbReference type="Pfam" id="PF16891">
    <property type="entry name" value="STPPase_N"/>
    <property type="match status" value="1"/>
</dbReference>
<protein>
    <recommendedName>
        <fullName evidence="2">protein-serine/threonine phosphatase</fullName>
        <ecNumber evidence="2">3.1.3.16</ecNumber>
    </recommendedName>
</protein>
<name>A0A1R3JIG5_9ROSI</name>
<sequence>MGSISIEPEALDDIICCLLEFRRARLGAGKQVQLMEGEIHQLCTVAREIFLQQPNLLELEAPSKICARKGIDGVKLKLL</sequence>
<comment type="caution">
    <text evidence="7">The sequence shown here is derived from an EMBL/GenBank/DDBJ whole genome shotgun (WGS) entry which is preliminary data.</text>
</comment>
<dbReference type="GO" id="GO:0004722">
    <property type="term" value="F:protein serine/threonine phosphatase activity"/>
    <property type="evidence" value="ECO:0007669"/>
    <property type="project" value="UniProtKB-EC"/>
</dbReference>
<comment type="cofactor">
    <cofactor evidence="1">
        <name>Mn(2+)</name>
        <dbReference type="ChEBI" id="CHEBI:29035"/>
    </cofactor>
</comment>